<gene>
    <name evidence="4" type="primary">oprF_3</name>
    <name evidence="4" type="ORF">SAMEA4412677_01297</name>
</gene>
<dbReference type="AlphaFoldDB" id="A0A239XB51"/>
<evidence type="ECO:0000256" key="1">
    <source>
        <dbReference type="PROSITE-ProRule" id="PRU00473"/>
    </source>
</evidence>
<keyword evidence="5" id="KW-1185">Reference proteome</keyword>
<keyword evidence="1" id="KW-0472">Membrane</keyword>
<dbReference type="InterPro" id="IPR050330">
    <property type="entry name" value="Bact_OuterMem_StrucFunc"/>
</dbReference>
<dbReference type="PANTHER" id="PTHR30329">
    <property type="entry name" value="STATOR ELEMENT OF FLAGELLAR MOTOR COMPLEX"/>
    <property type="match status" value="1"/>
</dbReference>
<keyword evidence="2" id="KW-0175">Coiled coil</keyword>
<dbReference type="SUPFAM" id="SSF103088">
    <property type="entry name" value="OmpA-like"/>
    <property type="match status" value="1"/>
</dbReference>
<dbReference type="PANTHER" id="PTHR30329:SF21">
    <property type="entry name" value="LIPOPROTEIN YIAD-RELATED"/>
    <property type="match status" value="1"/>
</dbReference>
<dbReference type="Gene3D" id="3.30.1330.60">
    <property type="entry name" value="OmpA-like domain"/>
    <property type="match status" value="1"/>
</dbReference>
<evidence type="ECO:0000313" key="4">
    <source>
        <dbReference type="EMBL" id="SNV43696.1"/>
    </source>
</evidence>
<reference evidence="4 5" key="1">
    <citation type="submission" date="2017-06" db="EMBL/GenBank/DDBJ databases">
        <authorList>
            <consortium name="Pathogen Informatics"/>
        </authorList>
    </citation>
    <scope>NUCLEOTIDE SEQUENCE [LARGE SCALE GENOMIC DNA]</scope>
    <source>
        <strain evidence="4 5">NCTC13490</strain>
    </source>
</reference>
<dbReference type="CDD" id="cd07185">
    <property type="entry name" value="OmpA_C-like"/>
    <property type="match status" value="1"/>
</dbReference>
<name>A0A239XB51_9FLAO</name>
<accession>A0A239XB51</accession>
<dbReference type="EMBL" id="LT906465">
    <property type="protein sequence ID" value="SNV43696.1"/>
    <property type="molecule type" value="Genomic_DNA"/>
</dbReference>
<dbReference type="Proteomes" id="UP000215196">
    <property type="component" value="Chromosome 1"/>
</dbReference>
<proteinExistence type="predicted"/>
<organism evidence="4 5">
    <name type="scientific">Chryseobacterium taklimakanense</name>
    <dbReference type="NCBI Taxonomy" id="536441"/>
    <lineage>
        <taxon>Bacteria</taxon>
        <taxon>Pseudomonadati</taxon>
        <taxon>Bacteroidota</taxon>
        <taxon>Flavobacteriia</taxon>
        <taxon>Flavobacteriales</taxon>
        <taxon>Weeksellaceae</taxon>
        <taxon>Chryseobacterium group</taxon>
        <taxon>Chryseobacterium</taxon>
    </lineage>
</organism>
<dbReference type="GO" id="GO:0016020">
    <property type="term" value="C:membrane"/>
    <property type="evidence" value="ECO:0007669"/>
    <property type="project" value="UniProtKB-UniRule"/>
</dbReference>
<dbReference type="InterPro" id="IPR006665">
    <property type="entry name" value="OmpA-like"/>
</dbReference>
<feature type="coiled-coil region" evidence="2">
    <location>
        <begin position="43"/>
        <end position="70"/>
    </location>
</feature>
<evidence type="ECO:0000256" key="2">
    <source>
        <dbReference type="SAM" id="Coils"/>
    </source>
</evidence>
<dbReference type="PROSITE" id="PS51123">
    <property type="entry name" value="OMPA_2"/>
    <property type="match status" value="1"/>
</dbReference>
<evidence type="ECO:0000259" key="3">
    <source>
        <dbReference type="PROSITE" id="PS51123"/>
    </source>
</evidence>
<evidence type="ECO:0000313" key="5">
    <source>
        <dbReference type="Proteomes" id="UP000215196"/>
    </source>
</evidence>
<protein>
    <submittedName>
        <fullName evidence="4">Outer membrane porin F</fullName>
    </submittedName>
</protein>
<feature type="domain" description="OmpA-like" evidence="3">
    <location>
        <begin position="159"/>
        <end position="282"/>
    </location>
</feature>
<dbReference type="InterPro" id="IPR036737">
    <property type="entry name" value="OmpA-like_sf"/>
</dbReference>
<dbReference type="Pfam" id="PF00691">
    <property type="entry name" value="OmpA"/>
    <property type="match status" value="1"/>
</dbReference>
<sequence>MNFVLLDISIAKNLKFMVMKAGKFLAVAITALTLTSCVSRKQYDALNLNYKQSIENLAERQREIQDLKSVNSGLTSENSLLKDQNNALKSSLDACLSNAGKGSANIDKLIGEINASNKYIKQLISTNAKNDSLNLALSNKLKRSLDNVADQDVQVKVLKGVVMISLSDKMLYKTGDYNVLPAAREVLGKVAAVIKDYDTYSVLIEGNTDNVPLNSANLPRDNWDLSALRGTSIAKILQNDFGVNPNRITAGGRSEYNPKTTNASVSGRAENRRTEIIIMPKLDEFMKLMDIAPVKN</sequence>
<dbReference type="KEGG" id="ctak:4412677_01297"/>